<dbReference type="GeneID" id="95971664"/>
<dbReference type="RefSeq" id="WP_021702286.1">
    <property type="nucleotide sequence ID" value="NZ_AP024354.1"/>
</dbReference>
<dbReference type="AlphaFoldDB" id="A0A142IUN8"/>
<evidence type="ECO:0000313" key="4">
    <source>
        <dbReference type="EMBL" id="MDH0141988.1"/>
    </source>
</evidence>
<accession>A0A142IUN8</accession>
<dbReference type="InterPro" id="IPR029069">
    <property type="entry name" value="HotDog_dom_sf"/>
</dbReference>
<dbReference type="Proteomes" id="UP000321110">
    <property type="component" value="Unassembled WGS sequence"/>
</dbReference>
<dbReference type="SUPFAM" id="SSF54637">
    <property type="entry name" value="Thioesterase/thiol ester dehydrase-isomerase"/>
    <property type="match status" value="1"/>
</dbReference>
<evidence type="ECO:0000256" key="1">
    <source>
        <dbReference type="ARBA" id="ARBA00023239"/>
    </source>
</evidence>
<gene>
    <name evidence="5" type="ORF">E6Q69_00545</name>
    <name evidence="2" type="ORF">KAM435_03060</name>
    <name evidence="3" type="ORF">KAM436_02250</name>
    <name evidence="4" type="ORF">N7380_06645</name>
</gene>
<dbReference type="EMBL" id="JAODZF010000003">
    <property type="protein sequence ID" value="MDH0141988.1"/>
    <property type="molecule type" value="Genomic_DNA"/>
</dbReference>
<evidence type="ECO:0000313" key="3">
    <source>
        <dbReference type="EMBL" id="GIZ91257.1"/>
    </source>
</evidence>
<evidence type="ECO:0000313" key="6">
    <source>
        <dbReference type="Proteomes" id="UP000321110"/>
    </source>
</evidence>
<keyword evidence="1" id="KW-0456">Lyase</keyword>
<organism evidence="5 6">
    <name type="scientific">Aquipseudomonas alcaligenes</name>
    <name type="common">Pseudomonas alcaligenes</name>
    <dbReference type="NCBI Taxonomy" id="43263"/>
    <lineage>
        <taxon>Bacteria</taxon>
        <taxon>Pseudomonadati</taxon>
        <taxon>Pseudomonadota</taxon>
        <taxon>Gammaproteobacteria</taxon>
        <taxon>Pseudomonadales</taxon>
        <taxon>Pseudomonadaceae</taxon>
        <taxon>Aquipseudomonas</taxon>
    </lineage>
</organism>
<dbReference type="Pfam" id="PF07977">
    <property type="entry name" value="FabA"/>
    <property type="match status" value="1"/>
</dbReference>
<dbReference type="PANTHER" id="PTHR30272">
    <property type="entry name" value="3-HYDROXYACYL-[ACYL-CARRIER-PROTEIN] DEHYDRATASE"/>
    <property type="match status" value="1"/>
</dbReference>
<dbReference type="PANTHER" id="PTHR30272:SF1">
    <property type="entry name" value="3-HYDROXYACYL-[ACYL-CARRIER-PROTEIN] DEHYDRATASE"/>
    <property type="match status" value="1"/>
</dbReference>
<evidence type="ECO:0000313" key="5">
    <source>
        <dbReference type="EMBL" id="TXI35901.1"/>
    </source>
</evidence>
<protein>
    <submittedName>
        <fullName evidence="5">Beta-hydroxyacyl-ACP dehydratase</fullName>
    </submittedName>
</protein>
<dbReference type="Proteomes" id="UP001158058">
    <property type="component" value="Unassembled WGS sequence"/>
</dbReference>
<dbReference type="InterPro" id="IPR013114">
    <property type="entry name" value="FabA_FabZ"/>
</dbReference>
<dbReference type="Gene3D" id="3.10.129.10">
    <property type="entry name" value="Hotdog Thioesterase"/>
    <property type="match status" value="1"/>
</dbReference>
<dbReference type="Proteomes" id="UP000887212">
    <property type="component" value="Unassembled WGS sequence"/>
</dbReference>
<dbReference type="EMBL" id="BPMS01000001">
    <property type="protein sequence ID" value="GIZ86979.1"/>
    <property type="molecule type" value="Genomic_DNA"/>
</dbReference>
<dbReference type="CDD" id="cd01288">
    <property type="entry name" value="FabZ"/>
    <property type="match status" value="1"/>
</dbReference>
<reference evidence="5 6" key="1">
    <citation type="submission" date="2018-09" db="EMBL/GenBank/DDBJ databases">
        <title>Metagenome Assembled Genomes from an Advanced Water Purification Facility.</title>
        <authorList>
            <person name="Stamps B.W."/>
            <person name="Spear J.R."/>
        </authorList>
    </citation>
    <scope>NUCLEOTIDE SEQUENCE [LARGE SCALE GENOMIC DNA]</scope>
    <source>
        <strain evidence="5">Bin_52_1</strain>
    </source>
</reference>
<comment type="caution">
    <text evidence="5">The sequence shown here is derived from an EMBL/GenBank/DDBJ whole genome shotgun (WGS) entry which is preliminary data.</text>
</comment>
<evidence type="ECO:0000313" key="7">
    <source>
        <dbReference type="Proteomes" id="UP000887228"/>
    </source>
</evidence>
<dbReference type="EMBL" id="BPMT01000001">
    <property type="protein sequence ID" value="GIZ91257.1"/>
    <property type="molecule type" value="Genomic_DNA"/>
</dbReference>
<reference evidence="4" key="3">
    <citation type="submission" date="2022-09" db="EMBL/GenBank/DDBJ databases">
        <title>Intensive care unit water sources are persistently colonized with multi-drug resistant bacteria and are the site of extensive horizontal gene transfer of antibiotic resistance genes.</title>
        <authorList>
            <person name="Diorio-Toth L."/>
        </authorList>
    </citation>
    <scope>NUCLEOTIDE SEQUENCE</scope>
    <source>
        <strain evidence="4">GD04146</strain>
    </source>
</reference>
<dbReference type="EMBL" id="SSFO01000010">
    <property type="protein sequence ID" value="TXI35901.1"/>
    <property type="molecule type" value="Genomic_DNA"/>
</dbReference>
<proteinExistence type="predicted"/>
<dbReference type="Proteomes" id="UP000887228">
    <property type="component" value="Unassembled WGS sequence"/>
</dbReference>
<reference evidence="2 7" key="2">
    <citation type="submission" date="2021-07" db="EMBL/GenBank/DDBJ databases">
        <title>Whole genome sequencing of carbapenem-resistant Pseudomonas spp. isolated in Japan.</title>
        <authorList>
            <person name="Suzuki M."/>
            <person name="Maehana S."/>
            <person name="Kitasato H."/>
        </authorList>
    </citation>
    <scope>NUCLEOTIDE SEQUENCE [LARGE SCALE GENOMIC DNA]</scope>
    <source>
        <strain evidence="2">KAM435</strain>
        <strain evidence="3 7">KAM436</strain>
    </source>
</reference>
<sequence length="193" mass="21938">MADTEESLVAPSLLMKMGPWRYPFFLVDKICEFKRGSRGYITAVKNISFNEPQFTGHFPDSPIMPGVLIAEAMGQTSDYLTLLTAFCEEYEQRFDCDLSERRDLQKALHSEEGMEIIAAIRKKWGGVLASQDLKYKSVVLPGDTLFMRSELVMKDPAGFSHFKVEARIGRRVTTVGKLANFWFDMSKPFNYPG</sequence>
<dbReference type="GO" id="GO:0016829">
    <property type="term" value="F:lyase activity"/>
    <property type="evidence" value="ECO:0007669"/>
    <property type="project" value="UniProtKB-KW"/>
</dbReference>
<name>A0A142IUN8_AQUAC</name>
<dbReference type="KEGG" id="palc:A0T30_17195"/>
<evidence type="ECO:0000313" key="2">
    <source>
        <dbReference type="EMBL" id="GIZ86979.1"/>
    </source>
</evidence>